<keyword evidence="1" id="KW-0732">Signal</keyword>
<protein>
    <recommendedName>
        <fullName evidence="4">Myroilysin</fullName>
    </recommendedName>
</protein>
<feature type="signal peptide" evidence="1">
    <location>
        <begin position="1"/>
        <end position="18"/>
    </location>
</feature>
<dbReference type="Proteomes" id="UP000746612">
    <property type="component" value="Unassembled WGS sequence"/>
</dbReference>
<gene>
    <name evidence="3" type="ORF">FUG_LOCUS220805</name>
    <name evidence="2" type="ORF">MDCFG202_LOCUS170720</name>
</gene>
<proteinExistence type="predicted"/>
<organism evidence="3">
    <name type="scientific">Gibberella zeae</name>
    <name type="common">Wheat head blight fungus</name>
    <name type="synonym">Fusarium graminearum</name>
    <dbReference type="NCBI Taxonomy" id="5518"/>
    <lineage>
        <taxon>Eukaryota</taxon>
        <taxon>Fungi</taxon>
        <taxon>Dikarya</taxon>
        <taxon>Ascomycota</taxon>
        <taxon>Pezizomycotina</taxon>
        <taxon>Sordariomycetes</taxon>
        <taxon>Hypocreomycetidae</taxon>
        <taxon>Hypocreales</taxon>
        <taxon>Nectriaceae</taxon>
        <taxon>Fusarium</taxon>
    </lineage>
</organism>
<accession>A0A679P9Q3</accession>
<evidence type="ECO:0000313" key="3">
    <source>
        <dbReference type="EMBL" id="VIO56567.1"/>
    </source>
</evidence>
<sequence>MKITSFLTTAIAAHCASAEMVYLVNSVKGNEISSGMAYYADGHSAANLAKPDTYTDVTHGYNVHWEGNDVKDQGTFSSGVTFTSRINADAASQTYNSWVGSGNNGYKDFTCWKTANPGSSPSFSLLYRVDGWDVYSIYFCRNNK</sequence>
<dbReference type="AlphaFoldDB" id="A0A679P9Q3"/>
<dbReference type="EMBL" id="CAJPIJ010000108">
    <property type="protein sequence ID" value="CAG1978085.1"/>
    <property type="molecule type" value="Genomic_DNA"/>
</dbReference>
<evidence type="ECO:0000256" key="1">
    <source>
        <dbReference type="SAM" id="SignalP"/>
    </source>
</evidence>
<evidence type="ECO:0000313" key="2">
    <source>
        <dbReference type="EMBL" id="CAG1978085.1"/>
    </source>
</evidence>
<dbReference type="OrthoDB" id="291007at2759"/>
<feature type="chain" id="PRO_5041169401" description="Myroilysin" evidence="1">
    <location>
        <begin position="19"/>
        <end position="144"/>
    </location>
</feature>
<dbReference type="EMBL" id="CAAKMV010000125">
    <property type="protein sequence ID" value="VIO56567.1"/>
    <property type="molecule type" value="Genomic_DNA"/>
</dbReference>
<dbReference type="OMA" id="SHIIWEG"/>
<reference evidence="2" key="2">
    <citation type="submission" date="2021-03" db="EMBL/GenBank/DDBJ databases">
        <authorList>
            <person name="Alouane T."/>
            <person name="Langin T."/>
            <person name="Bonhomme L."/>
        </authorList>
    </citation>
    <scope>NUCLEOTIDE SEQUENCE</scope>
    <source>
        <strain evidence="2">MDC_Fg202</strain>
    </source>
</reference>
<reference evidence="3" key="1">
    <citation type="submission" date="2019-04" db="EMBL/GenBank/DDBJ databases">
        <authorList>
            <person name="Melise S."/>
            <person name="Noan J."/>
            <person name="Okalmin O."/>
        </authorList>
    </citation>
    <scope>NUCLEOTIDE SEQUENCE</scope>
    <source>
        <strain evidence="3">FN9</strain>
    </source>
</reference>
<name>A0A679P9Q3_GIBZA</name>
<evidence type="ECO:0008006" key="4">
    <source>
        <dbReference type="Google" id="ProtNLM"/>
    </source>
</evidence>